<reference evidence="3 4" key="1">
    <citation type="submission" date="2019-07" db="EMBL/GenBank/DDBJ databases">
        <title>New species of Amycolatopsis and Streptomyces.</title>
        <authorList>
            <person name="Duangmal K."/>
            <person name="Teo W.F.A."/>
            <person name="Lipun K."/>
        </authorList>
    </citation>
    <scope>NUCLEOTIDE SEQUENCE [LARGE SCALE GENOMIC DNA]</scope>
    <source>
        <strain evidence="3 4">NBRC 106415</strain>
    </source>
</reference>
<comment type="caution">
    <text evidence="3">The sequence shown here is derived from an EMBL/GenBank/DDBJ whole genome shotgun (WGS) entry which is preliminary data.</text>
</comment>
<accession>A0A5N8XIM1</accession>
<evidence type="ECO:0000313" key="3">
    <source>
        <dbReference type="EMBL" id="MPY59104.1"/>
    </source>
</evidence>
<organism evidence="3 4">
    <name type="scientific">Streptomyces spongiae</name>
    <dbReference type="NCBI Taxonomy" id="565072"/>
    <lineage>
        <taxon>Bacteria</taxon>
        <taxon>Bacillati</taxon>
        <taxon>Actinomycetota</taxon>
        <taxon>Actinomycetes</taxon>
        <taxon>Kitasatosporales</taxon>
        <taxon>Streptomycetaceae</taxon>
        <taxon>Streptomyces</taxon>
    </lineage>
</organism>
<dbReference type="SUPFAM" id="SSF52540">
    <property type="entry name" value="P-loop containing nucleoside triphosphate hydrolases"/>
    <property type="match status" value="1"/>
</dbReference>
<keyword evidence="1" id="KW-0472">Membrane</keyword>
<feature type="transmembrane region" description="Helical" evidence="1">
    <location>
        <begin position="297"/>
        <end position="318"/>
    </location>
</feature>
<sequence>MAMGRRQRVPFAGTPDGIHPPLLRSVTDEALASPEIQEALLRSRIAPDEARNAVLNSEPELFGQAAPGYHDYVGATARRVEALAKADMLTLGTVGFLVVYAIVKHNSLLTSPQWLLVAVMALFLATRLRRTRTPLVRRATEQARGAGQRWRDSLRDDAVLPFLRAWITEATRSDLFSTQLDPRTAPGLIERSEPKHLVATAAMTDVAQITGTTAAGSIGVSGPRGSGKTTLIKSFCARDYQQTSSVPELRVMLSAPVNYQGHAFIVHLFVQLCHAVLRSQAAQTDIPFWRGFDVRRLVRLFVGVSLCLLGVTALWETLSAPAGRSLSLDSTLLIGICVLGLSGIAGGLVLLSSHARPPTADITPRVTASMAERTRQQLRRLQFVRTSSTVSTAVVKISAPLGADLGGTYSDQLAENQLTLPELVEQYQDYAAEVAHWWRAHHGGTGRLFIGIDEVDRIVEPDGAQQFLNEVKAVFDVPHCFYLVSISEEALAAFERRAVATRTTFDTAFDEVVRVDYLGYEASVALLSRRVAGLPRPFIALCHSFSGGLPRELVRSARTIVEFSQQGADGSVRSLARALVTEEIQTLKRGHLTRVSGRNPRQADSLTMRLYDPAWPEATPEGLLRAAGTELAWGAQLSGDDILDLLALELASVFCFHATLLEIFEDPRLPDRLRDPESTEAGFVNQLARVRSLMPANRPLSMQLINQLRRDEGLREIAIV</sequence>
<feature type="domain" description="KAP NTPase" evidence="2">
    <location>
        <begin position="217"/>
        <end position="493"/>
    </location>
</feature>
<name>A0A5N8XIM1_9ACTN</name>
<evidence type="ECO:0000313" key="4">
    <source>
        <dbReference type="Proteomes" id="UP000400924"/>
    </source>
</evidence>
<dbReference type="EMBL" id="VJZC01000120">
    <property type="protein sequence ID" value="MPY59104.1"/>
    <property type="molecule type" value="Genomic_DNA"/>
</dbReference>
<keyword evidence="1" id="KW-1133">Transmembrane helix</keyword>
<feature type="transmembrane region" description="Helical" evidence="1">
    <location>
        <begin position="109"/>
        <end position="128"/>
    </location>
</feature>
<keyword evidence="4" id="KW-1185">Reference proteome</keyword>
<dbReference type="InterPro" id="IPR011646">
    <property type="entry name" value="KAP_P-loop"/>
</dbReference>
<dbReference type="Proteomes" id="UP000400924">
    <property type="component" value="Unassembled WGS sequence"/>
</dbReference>
<dbReference type="Pfam" id="PF07693">
    <property type="entry name" value="KAP_NTPase"/>
    <property type="match status" value="1"/>
</dbReference>
<gene>
    <name evidence="3" type="ORF">FNH08_18615</name>
</gene>
<feature type="transmembrane region" description="Helical" evidence="1">
    <location>
        <begin position="86"/>
        <end position="103"/>
    </location>
</feature>
<dbReference type="AlphaFoldDB" id="A0A5N8XIM1"/>
<keyword evidence="1" id="KW-0812">Transmembrane</keyword>
<dbReference type="OrthoDB" id="4116386at2"/>
<proteinExistence type="predicted"/>
<feature type="transmembrane region" description="Helical" evidence="1">
    <location>
        <begin position="330"/>
        <end position="351"/>
    </location>
</feature>
<dbReference type="InterPro" id="IPR027417">
    <property type="entry name" value="P-loop_NTPase"/>
</dbReference>
<protein>
    <recommendedName>
        <fullName evidence="2">KAP NTPase domain-containing protein</fullName>
    </recommendedName>
</protein>
<evidence type="ECO:0000256" key="1">
    <source>
        <dbReference type="SAM" id="Phobius"/>
    </source>
</evidence>
<evidence type="ECO:0000259" key="2">
    <source>
        <dbReference type="Pfam" id="PF07693"/>
    </source>
</evidence>